<proteinExistence type="predicted"/>
<dbReference type="EMBL" id="FPHQ01000091">
    <property type="protein sequence ID" value="SFV76270.1"/>
    <property type="molecule type" value="Genomic_DNA"/>
</dbReference>
<sequence>MRSVWSRVGAGSVTQVSPSAYKPAKSTQDFTCAEATGKS</sequence>
<evidence type="ECO:0000256" key="1">
    <source>
        <dbReference type="SAM" id="MobiDB-lite"/>
    </source>
</evidence>
<dbReference type="AlphaFoldDB" id="A0A1W1D6Z3"/>
<accession>A0A1W1D6Z3</accession>
<name>A0A1W1D6Z3_9ZZZZ</name>
<gene>
    <name evidence="2" type="ORF">MNB_SUP05-10-177</name>
</gene>
<evidence type="ECO:0000313" key="2">
    <source>
        <dbReference type="EMBL" id="SFV76270.1"/>
    </source>
</evidence>
<feature type="region of interest" description="Disordered" evidence="1">
    <location>
        <begin position="1"/>
        <end position="20"/>
    </location>
</feature>
<reference evidence="2" key="1">
    <citation type="submission" date="2016-10" db="EMBL/GenBank/DDBJ databases">
        <authorList>
            <person name="de Groot N.N."/>
        </authorList>
    </citation>
    <scope>NUCLEOTIDE SEQUENCE</scope>
</reference>
<organism evidence="2">
    <name type="scientific">hydrothermal vent metagenome</name>
    <dbReference type="NCBI Taxonomy" id="652676"/>
    <lineage>
        <taxon>unclassified sequences</taxon>
        <taxon>metagenomes</taxon>
        <taxon>ecological metagenomes</taxon>
    </lineage>
</organism>
<protein>
    <submittedName>
        <fullName evidence="2">Uncharacterized protein</fullName>
    </submittedName>
</protein>